<evidence type="ECO:0000259" key="4">
    <source>
        <dbReference type="Pfam" id="PF07916"/>
    </source>
</evidence>
<feature type="transmembrane region" description="Helical" evidence="2">
    <location>
        <begin position="33"/>
        <end position="53"/>
    </location>
</feature>
<feature type="transmembrane region" description="Helical" evidence="2">
    <location>
        <begin position="340"/>
        <end position="359"/>
    </location>
</feature>
<feature type="domain" description="TraG N-terminal Proteobacteria" evidence="4">
    <location>
        <begin position="5"/>
        <end position="465"/>
    </location>
</feature>
<feature type="region of interest" description="Disordered" evidence="1">
    <location>
        <begin position="685"/>
        <end position="705"/>
    </location>
</feature>
<dbReference type="AlphaFoldDB" id="A0A975PC64"/>
<dbReference type="Pfam" id="PF07486">
    <property type="entry name" value="Hydrolase_2"/>
    <property type="match status" value="1"/>
</dbReference>
<dbReference type="InterPro" id="IPR012931">
    <property type="entry name" value="TraG_N_Proteobacteria"/>
</dbReference>
<protein>
    <submittedName>
        <fullName evidence="5">Conjugal transfer protein TraG N-terminal domain-containing protein</fullName>
    </submittedName>
</protein>
<keyword evidence="2" id="KW-0472">Membrane</keyword>
<dbReference type="GO" id="GO:0016787">
    <property type="term" value="F:hydrolase activity"/>
    <property type="evidence" value="ECO:0007669"/>
    <property type="project" value="InterPro"/>
</dbReference>
<evidence type="ECO:0000313" key="6">
    <source>
        <dbReference type="Proteomes" id="UP000679352"/>
    </source>
</evidence>
<keyword evidence="2" id="KW-0812">Transmembrane</keyword>
<evidence type="ECO:0000256" key="1">
    <source>
        <dbReference type="SAM" id="MobiDB-lite"/>
    </source>
</evidence>
<feature type="transmembrane region" description="Helical" evidence="2">
    <location>
        <begin position="365"/>
        <end position="386"/>
    </location>
</feature>
<keyword evidence="5" id="KW-0614">Plasmid</keyword>
<sequence>MGTYEIYTIGGGYYLYNIFNFLAAFTAGTQFRLFMSIGITIGMASLMLRMMWGLGFRDIMVQFILMILVGLGGFGIKARVVIIDPTAGTIPIYGTVDNVPFAVAFLGNITSETGYHLTAQMEALLNVPGNMAYQKSGLMFGATLLSQASRWRAVSPKMHELLVNYTQNCVIDGTLLGHMDLETVANTGALEAEITANVPQSLAYYDPITGQTESCKERWTAVRQEINTEVDKVLAQKSAAMFQSRVATGGSNISKLRGTLSDFQSMIGMSSASAVATIRQAMLLNATDDAMKRFIAGSGNDAAMALYQAARTEVQTKSSYNATAASALKWVPLLKIVFEAMYYAAFPLALFMLLTPMGLQVLKGYAGAFVWLASWAPLSAILHYIVIDSAEGSYRSAGVISSDGTVNDVVLSLSNLYQMQAVENDVGATAGFLMMSIPFIASGLLWGASKMTGLATSMLNVGQGASIESGREAATGSISLGNTSMNMMQANKFNTSSLVDENRSTLFTSNGATVTMNKDGTMRLGRGSAISESGFSASTRNMVTAEMGRRYEEASSAAKTQTSELSEFISGAATETQGFVNSVTASKGTSDSGSVDQSGSSSAKVSQAWGVIQDWAKQNNVSEKVALEAAISGSAGLSTGVFGGSATARLTGEALNSDSLQLSQKASENQDVMRALDAIDTARVSSGWSSSGSQATSSEGAKRYSLDEGRRLAQSALQSISEAETAARTKSEINSMGFTADANINNLIADKLEERGYKAWQRLNSSDPADIALVNDITREVAGDLIDRMGAVTVPEELRTQGIETPTADFTAPTSRDSATIGGVEISNGAMRVQGNSAFATQQDHTNDRMMELNERQIQDSNTARGENSNISREVVQGSDDTLMGRLSAKVVNETAQLLGLSESQAEWMMKNDPRFQQDVGDATYYYWQNSAALKEASSAIPTSDLSRDSGSAAESVAPGKPPEEAPVDPFNPLGFSQLPASYTERDRDLMVRTIIGEAANQGIEGMAAVALVIKNRMDDSRYPDTPADVVLQEKQFSAWNGDGSGNDLVHKYGPGSKVYDNAAYAADLVMMGQIPDFTAGAVNYYSPAGMQALVDQGYQNNLIPGWLSKANSERDTDPVQVGGHIFTGQVKE</sequence>
<dbReference type="KEGG" id="gfu:KM031_21590"/>
<dbReference type="RefSeq" id="WP_215507661.1">
    <property type="nucleotide sequence ID" value="NZ_CP076365.1"/>
</dbReference>
<dbReference type="Gene3D" id="1.10.10.2520">
    <property type="entry name" value="Cell wall hydrolase SleB, domain 1"/>
    <property type="match status" value="1"/>
</dbReference>
<accession>A0A975PC64</accession>
<feature type="compositionally biased region" description="Low complexity" evidence="1">
    <location>
        <begin position="685"/>
        <end position="699"/>
    </location>
</feature>
<gene>
    <name evidence="5" type="ORF">KM031_21590</name>
</gene>
<keyword evidence="2" id="KW-1133">Transmembrane helix</keyword>
<dbReference type="Proteomes" id="UP000679352">
    <property type="component" value="Plasmid p4"/>
</dbReference>
<dbReference type="InterPro" id="IPR042047">
    <property type="entry name" value="SleB_dom1"/>
</dbReference>
<dbReference type="Pfam" id="PF07916">
    <property type="entry name" value="TraG_N"/>
    <property type="match status" value="1"/>
</dbReference>
<feature type="domain" description="Cell wall hydrolase SleB" evidence="3">
    <location>
        <begin position="1002"/>
        <end position="1105"/>
    </location>
</feature>
<reference evidence="5" key="1">
    <citation type="submission" date="2021-06" db="EMBL/GenBank/DDBJ databases">
        <authorList>
            <person name="Lee C.-S."/>
            <person name="Jin L."/>
        </authorList>
    </citation>
    <scope>NUCLEOTIDE SEQUENCE</scope>
    <source>
        <strain evidence="5">Con5</strain>
        <plasmid evidence="5">p4</plasmid>
    </source>
</reference>
<keyword evidence="6" id="KW-1185">Reference proteome</keyword>
<feature type="transmembrane region" description="Helical" evidence="2">
    <location>
        <begin position="59"/>
        <end position="76"/>
    </location>
</feature>
<feature type="region of interest" description="Disordered" evidence="1">
    <location>
        <begin position="939"/>
        <end position="973"/>
    </location>
</feature>
<feature type="transmembrane region" description="Helical" evidence="2">
    <location>
        <begin position="6"/>
        <end position="26"/>
    </location>
</feature>
<proteinExistence type="predicted"/>
<evidence type="ECO:0000259" key="3">
    <source>
        <dbReference type="Pfam" id="PF07486"/>
    </source>
</evidence>
<organism evidence="5 6">
    <name type="scientific">Gemmobacter fulvus</name>
    <dbReference type="NCBI Taxonomy" id="2840474"/>
    <lineage>
        <taxon>Bacteria</taxon>
        <taxon>Pseudomonadati</taxon>
        <taxon>Pseudomonadota</taxon>
        <taxon>Alphaproteobacteria</taxon>
        <taxon>Rhodobacterales</taxon>
        <taxon>Paracoccaceae</taxon>
        <taxon>Gemmobacter</taxon>
    </lineage>
</organism>
<dbReference type="EMBL" id="CP076365">
    <property type="protein sequence ID" value="QWK93018.1"/>
    <property type="molecule type" value="Genomic_DNA"/>
</dbReference>
<evidence type="ECO:0000256" key="2">
    <source>
        <dbReference type="SAM" id="Phobius"/>
    </source>
</evidence>
<dbReference type="InterPro" id="IPR011105">
    <property type="entry name" value="Cell_wall_hydrolase_SleB"/>
</dbReference>
<geneLocation type="plasmid" evidence="5 6">
    <name>p4</name>
</geneLocation>
<name>A0A975PC64_9RHOB</name>
<feature type="transmembrane region" description="Helical" evidence="2">
    <location>
        <begin position="426"/>
        <end position="448"/>
    </location>
</feature>
<evidence type="ECO:0000313" key="5">
    <source>
        <dbReference type="EMBL" id="QWK93018.1"/>
    </source>
</evidence>